<organism evidence="6 7">
    <name type="scientific">Actibacterium atlanticum</name>
    <dbReference type="NCBI Taxonomy" id="1461693"/>
    <lineage>
        <taxon>Bacteria</taxon>
        <taxon>Pseudomonadati</taxon>
        <taxon>Pseudomonadota</taxon>
        <taxon>Alphaproteobacteria</taxon>
        <taxon>Rhodobacterales</taxon>
        <taxon>Roseobacteraceae</taxon>
        <taxon>Actibacterium</taxon>
    </lineage>
</organism>
<reference evidence="6 7" key="1">
    <citation type="submission" date="2013-04" db="EMBL/GenBank/DDBJ databases">
        <title>Shimia sp. 22II-S11-Z10 Genome Sequencing.</title>
        <authorList>
            <person name="Lai Q."/>
            <person name="Li G."/>
            <person name="Shao Z."/>
        </authorList>
    </citation>
    <scope>NUCLEOTIDE SEQUENCE [LARGE SCALE GENOMIC DNA]</scope>
    <source>
        <strain evidence="7">22II-S11-Z10</strain>
    </source>
</reference>
<evidence type="ECO:0000313" key="7">
    <source>
        <dbReference type="Proteomes" id="UP000024836"/>
    </source>
</evidence>
<dbReference type="GO" id="GO:0003677">
    <property type="term" value="F:DNA binding"/>
    <property type="evidence" value="ECO:0007669"/>
    <property type="project" value="UniProtKB-KW"/>
</dbReference>
<dbReference type="Pfam" id="PF03466">
    <property type="entry name" value="LysR_substrate"/>
    <property type="match status" value="1"/>
</dbReference>
<name>A0A058ZJE4_9RHOB</name>
<keyword evidence="2" id="KW-0805">Transcription regulation</keyword>
<evidence type="ECO:0000313" key="6">
    <source>
        <dbReference type="EMBL" id="KCV81688.1"/>
    </source>
</evidence>
<dbReference type="Gene3D" id="3.40.190.290">
    <property type="match status" value="1"/>
</dbReference>
<evidence type="ECO:0000256" key="1">
    <source>
        <dbReference type="ARBA" id="ARBA00009437"/>
    </source>
</evidence>
<dbReference type="GO" id="GO:0003700">
    <property type="term" value="F:DNA-binding transcription factor activity"/>
    <property type="evidence" value="ECO:0007669"/>
    <property type="project" value="InterPro"/>
</dbReference>
<dbReference type="InterPro" id="IPR036390">
    <property type="entry name" value="WH_DNA-bd_sf"/>
</dbReference>
<evidence type="ECO:0000256" key="3">
    <source>
        <dbReference type="ARBA" id="ARBA00023125"/>
    </source>
</evidence>
<dbReference type="Gene3D" id="1.10.10.10">
    <property type="entry name" value="Winged helix-like DNA-binding domain superfamily/Winged helix DNA-binding domain"/>
    <property type="match status" value="1"/>
</dbReference>
<dbReference type="Proteomes" id="UP000024836">
    <property type="component" value="Unassembled WGS sequence"/>
</dbReference>
<sequence length="299" mass="33822">MNFDWDDMRIFLEIQRTGRLNRAAKRLGSSHTTVARRLKAMEAKFGLSLFDDTEDGLVPSEFGQQVLSHAQDMEAAATAIADQADRLTGSGSKRVRVGAPDGFGNAVLSHILPQYMAADPSMEVELVPIPVTHKLWRRDVDIAISLDRPQTGRLVMRKLTDYDLRLYAGPAFFNDKPRPKSRQDLRELPFVGYVDELLYTRELDFNTIILPGLNIVYRGATVKAQFDAVRGNVGLGVLPCFMARESDLEPVLPEEITFSRTYWLLYPEEYRDLERIRSVSDYIVGATRNMGAHFKFDCA</sequence>
<keyword evidence="3" id="KW-0238">DNA-binding</keyword>
<dbReference type="SUPFAM" id="SSF46785">
    <property type="entry name" value="Winged helix' DNA-binding domain"/>
    <property type="match status" value="1"/>
</dbReference>
<feature type="domain" description="HTH lysR-type" evidence="5">
    <location>
        <begin position="3"/>
        <end position="60"/>
    </location>
</feature>
<dbReference type="PANTHER" id="PTHR30579">
    <property type="entry name" value="TRANSCRIPTIONAL REGULATOR"/>
    <property type="match status" value="1"/>
</dbReference>
<dbReference type="AlphaFoldDB" id="A0A058ZJE4"/>
<accession>A0A058ZJE4</accession>
<proteinExistence type="inferred from homology"/>
<dbReference type="EMBL" id="AQQY01000006">
    <property type="protein sequence ID" value="KCV81688.1"/>
    <property type="molecule type" value="Genomic_DNA"/>
</dbReference>
<dbReference type="PANTHER" id="PTHR30579:SF3">
    <property type="entry name" value="TRANSCRIPTIONAL REGULATORY PROTEIN"/>
    <property type="match status" value="1"/>
</dbReference>
<evidence type="ECO:0000256" key="4">
    <source>
        <dbReference type="ARBA" id="ARBA00023163"/>
    </source>
</evidence>
<dbReference type="InterPro" id="IPR000847">
    <property type="entry name" value="LysR_HTH_N"/>
</dbReference>
<dbReference type="InterPro" id="IPR050176">
    <property type="entry name" value="LTTR"/>
</dbReference>
<dbReference type="SUPFAM" id="SSF53850">
    <property type="entry name" value="Periplasmic binding protein-like II"/>
    <property type="match status" value="1"/>
</dbReference>
<dbReference type="RefSeq" id="WP_035251124.1">
    <property type="nucleotide sequence ID" value="NZ_AQQY01000006.1"/>
</dbReference>
<dbReference type="InterPro" id="IPR036388">
    <property type="entry name" value="WH-like_DNA-bd_sf"/>
</dbReference>
<dbReference type="STRING" id="1461693.ATO10_10095"/>
<dbReference type="PATRIC" id="fig|1461693.3.peg.2043"/>
<dbReference type="PROSITE" id="PS50931">
    <property type="entry name" value="HTH_LYSR"/>
    <property type="match status" value="1"/>
</dbReference>
<gene>
    <name evidence="6" type="ORF">ATO10_10095</name>
</gene>
<dbReference type="Pfam" id="PF00126">
    <property type="entry name" value="HTH_1"/>
    <property type="match status" value="1"/>
</dbReference>
<evidence type="ECO:0000256" key="2">
    <source>
        <dbReference type="ARBA" id="ARBA00023015"/>
    </source>
</evidence>
<keyword evidence="7" id="KW-1185">Reference proteome</keyword>
<dbReference type="OrthoDB" id="9787460at2"/>
<dbReference type="eggNOG" id="COG0583">
    <property type="taxonomic scope" value="Bacteria"/>
</dbReference>
<dbReference type="InterPro" id="IPR005119">
    <property type="entry name" value="LysR_subst-bd"/>
</dbReference>
<protein>
    <submittedName>
        <fullName evidence="6">LysR family transcriptional regulator</fullName>
    </submittedName>
</protein>
<comment type="caution">
    <text evidence="6">The sequence shown here is derived from an EMBL/GenBank/DDBJ whole genome shotgun (WGS) entry which is preliminary data.</text>
</comment>
<comment type="similarity">
    <text evidence="1">Belongs to the LysR transcriptional regulatory family.</text>
</comment>
<keyword evidence="4" id="KW-0804">Transcription</keyword>
<evidence type="ECO:0000259" key="5">
    <source>
        <dbReference type="PROSITE" id="PS50931"/>
    </source>
</evidence>